<dbReference type="Proteomes" id="UP000029585">
    <property type="component" value="Unassembled WGS sequence"/>
</dbReference>
<dbReference type="GO" id="GO:0030288">
    <property type="term" value="C:outer membrane-bounded periplasmic space"/>
    <property type="evidence" value="ECO:0007669"/>
    <property type="project" value="InterPro"/>
</dbReference>
<keyword evidence="4 6" id="KW-0732">Signal</keyword>
<feature type="chain" id="PRO_5039091693" description="DctP family TRAP transporter solute receptor" evidence="6">
    <location>
        <begin position="25"/>
        <end position="387"/>
    </location>
</feature>
<sequence length="387" mass="41937">MKRKFGRLLALVAVFGLLCTSCLGGDEPAAPAGKSAAPSGTEEPPAGNGEVTVGLERDVYAIPDYTNAGDDVRVVRLSVSMNASDYGTSASGVMVKTFVDRVEELSGGKMVVQVFPANQLASTTDDIVNGLVTGAFEMSEVGQANWGDYTTAFTPLNVPFLYPNEQTAYAIMSGEIGDGMREQLLADTGLRTVGFMHLGMRTLSNDSKEIHSPTDMKSMKLRVQSDPTQIAAFEELGASVMTTSFSELFTALQQGLCDGQDNPIITIVSQKFYEVQNYITMLNHLPNLSMVVMSDAYYQSLSAEEQGWIDQAGQDATEACYQTMLDTTQILIDQLTDYGIDITYLTDEEYQVFEDSVPNTWAMCEEAMGTDAWNELLAAVEAAQSEA</sequence>
<comment type="caution">
    <text evidence="7">The sequence shown here is derived from an EMBL/GenBank/DDBJ whole genome shotgun (WGS) entry which is preliminary data.</text>
</comment>
<dbReference type="Gene3D" id="3.40.190.170">
    <property type="entry name" value="Bacterial extracellular solute-binding protein, family 7"/>
    <property type="match status" value="1"/>
</dbReference>
<keyword evidence="3" id="KW-0813">Transport</keyword>
<proteinExistence type="inferred from homology"/>
<dbReference type="PANTHER" id="PTHR33376">
    <property type="match status" value="1"/>
</dbReference>
<evidence type="ECO:0000256" key="2">
    <source>
        <dbReference type="ARBA" id="ARBA00009023"/>
    </source>
</evidence>
<dbReference type="PATRIC" id="fig|742738.3.peg.497"/>
<reference evidence="7 8" key="1">
    <citation type="submission" date="2011-08" db="EMBL/GenBank/DDBJ databases">
        <title>The Genome Sequence of Clostridium orbiscindens 1_3_50AFAA.</title>
        <authorList>
            <consortium name="The Broad Institute Genome Sequencing Platform"/>
            <person name="Earl A."/>
            <person name="Ward D."/>
            <person name="Feldgarden M."/>
            <person name="Gevers D."/>
            <person name="Daigneault M."/>
            <person name="Strauss J."/>
            <person name="Allen-Vercoe E."/>
            <person name="Young S.K."/>
            <person name="Zeng Q."/>
            <person name="Gargeya S."/>
            <person name="Fitzgerald M."/>
            <person name="Haas B."/>
            <person name="Abouelleil A."/>
            <person name="Alvarado L."/>
            <person name="Arachchi H.M."/>
            <person name="Berlin A."/>
            <person name="Brown A."/>
            <person name="Chapman S.B."/>
            <person name="Chen Z."/>
            <person name="Dunbar C."/>
            <person name="Freedman E."/>
            <person name="Gearin G."/>
            <person name="Gellesch M."/>
            <person name="Goldberg J."/>
            <person name="Griggs A."/>
            <person name="Gujja S."/>
            <person name="Heiman D."/>
            <person name="Howarth C."/>
            <person name="Larson L."/>
            <person name="Lui A."/>
            <person name="MacDonald P.J.P."/>
            <person name="Montmayeur A."/>
            <person name="Murphy C."/>
            <person name="Neiman D."/>
            <person name="Pearson M."/>
            <person name="Priest M."/>
            <person name="Roberts A."/>
            <person name="Saif S."/>
            <person name="Shea T."/>
            <person name="Shenoy N."/>
            <person name="Sisk P."/>
            <person name="Stolte C."/>
            <person name="Sykes S."/>
            <person name="Wortman J."/>
            <person name="Nusbaum C."/>
            <person name="Birren B."/>
        </authorList>
    </citation>
    <scope>NUCLEOTIDE SEQUENCE [LARGE SCALE GENOMIC DNA]</scope>
    <source>
        <strain evidence="7 8">1_3_50AFAA</strain>
    </source>
</reference>
<evidence type="ECO:0000256" key="6">
    <source>
        <dbReference type="SAM" id="SignalP"/>
    </source>
</evidence>
<feature type="signal peptide" evidence="6">
    <location>
        <begin position="1"/>
        <end position="24"/>
    </location>
</feature>
<dbReference type="Pfam" id="PF03480">
    <property type="entry name" value="DctP"/>
    <property type="match status" value="1"/>
</dbReference>
<evidence type="ECO:0000256" key="4">
    <source>
        <dbReference type="ARBA" id="ARBA00022729"/>
    </source>
</evidence>
<evidence type="ECO:0000256" key="3">
    <source>
        <dbReference type="ARBA" id="ARBA00022448"/>
    </source>
</evidence>
<dbReference type="InterPro" id="IPR018389">
    <property type="entry name" value="DctP_fam"/>
</dbReference>
<name>A0A096BCA9_FLAPL</name>
<dbReference type="AlphaFoldDB" id="A0A096BCA9"/>
<dbReference type="EMBL" id="ADLO01000018">
    <property type="protein sequence ID" value="KGF57053.1"/>
    <property type="molecule type" value="Genomic_DNA"/>
</dbReference>
<evidence type="ECO:0000256" key="5">
    <source>
        <dbReference type="SAM" id="MobiDB-lite"/>
    </source>
</evidence>
<dbReference type="RefSeq" id="WP_157838640.1">
    <property type="nucleotide sequence ID" value="NZ_KN174161.1"/>
</dbReference>
<dbReference type="NCBIfam" id="NF037995">
    <property type="entry name" value="TRAP_S1"/>
    <property type="match status" value="1"/>
</dbReference>
<accession>A0A096BCA9</accession>
<dbReference type="InterPro" id="IPR038404">
    <property type="entry name" value="TRAP_DctP_sf"/>
</dbReference>
<dbReference type="CDD" id="cd13603">
    <property type="entry name" value="PBP2_TRAP_Siap_TeaA_like"/>
    <property type="match status" value="1"/>
</dbReference>
<evidence type="ECO:0000313" key="7">
    <source>
        <dbReference type="EMBL" id="KGF57053.1"/>
    </source>
</evidence>
<evidence type="ECO:0000256" key="1">
    <source>
        <dbReference type="ARBA" id="ARBA00004196"/>
    </source>
</evidence>
<comment type="similarity">
    <text evidence="2">Belongs to the bacterial solute-binding protein 7 family.</text>
</comment>
<dbReference type="HOGENOM" id="CLU_036176_1_2_9"/>
<comment type="subcellular location">
    <subcellularLocation>
        <location evidence="1">Cell envelope</location>
    </subcellularLocation>
</comment>
<dbReference type="GO" id="GO:0055085">
    <property type="term" value="P:transmembrane transport"/>
    <property type="evidence" value="ECO:0007669"/>
    <property type="project" value="InterPro"/>
</dbReference>
<keyword evidence="8" id="KW-1185">Reference proteome</keyword>
<protein>
    <recommendedName>
        <fullName evidence="9">DctP family TRAP transporter solute receptor</fullName>
    </recommendedName>
</protein>
<evidence type="ECO:0008006" key="9">
    <source>
        <dbReference type="Google" id="ProtNLM"/>
    </source>
</evidence>
<gene>
    <name evidence="7" type="ORF">HMPREF9460_00477</name>
</gene>
<feature type="region of interest" description="Disordered" evidence="5">
    <location>
        <begin position="29"/>
        <end position="50"/>
    </location>
</feature>
<organism evidence="7 8">
    <name type="scientific">Flavonifractor plautii 1_3_50AFAA</name>
    <dbReference type="NCBI Taxonomy" id="742738"/>
    <lineage>
        <taxon>Bacteria</taxon>
        <taxon>Bacillati</taxon>
        <taxon>Bacillota</taxon>
        <taxon>Clostridia</taxon>
        <taxon>Eubacteriales</taxon>
        <taxon>Oscillospiraceae</taxon>
        <taxon>Flavonifractor</taxon>
    </lineage>
</organism>
<dbReference type="eggNOG" id="COG1638">
    <property type="taxonomic scope" value="Bacteria"/>
</dbReference>
<feature type="compositionally biased region" description="Low complexity" evidence="5">
    <location>
        <begin position="29"/>
        <end position="40"/>
    </location>
</feature>
<dbReference type="InterPro" id="IPR004682">
    <property type="entry name" value="TRAP_DctP"/>
</dbReference>
<dbReference type="NCBIfam" id="TIGR00787">
    <property type="entry name" value="dctP"/>
    <property type="match status" value="1"/>
</dbReference>
<dbReference type="PANTHER" id="PTHR33376:SF4">
    <property type="entry name" value="SIALIC ACID-BINDING PERIPLASMIC PROTEIN SIAP"/>
    <property type="match status" value="1"/>
</dbReference>
<evidence type="ECO:0000313" key="8">
    <source>
        <dbReference type="Proteomes" id="UP000029585"/>
    </source>
</evidence>